<gene>
    <name evidence="1" type="ORF">B9Z19DRAFT_1084500</name>
</gene>
<sequence length="62" mass="7005">MHSNLPSQTNVHIIIITSWQNQETRKKENLSQSRSQSPHLVYLCRSSGRCEQGQGGNKAPWG</sequence>
<dbReference type="AlphaFoldDB" id="A0A2T6ZRV0"/>
<dbReference type="EMBL" id="NESQ01000127">
    <property type="protein sequence ID" value="PUU78193.1"/>
    <property type="molecule type" value="Genomic_DNA"/>
</dbReference>
<accession>A0A2T6ZRV0</accession>
<proteinExistence type="predicted"/>
<evidence type="ECO:0000313" key="1">
    <source>
        <dbReference type="EMBL" id="PUU78193.1"/>
    </source>
</evidence>
<keyword evidence="2" id="KW-1185">Reference proteome</keyword>
<reference evidence="1 2" key="1">
    <citation type="submission" date="2017-04" db="EMBL/GenBank/DDBJ databases">
        <title>Draft genome sequence of Tuber borchii Vittad., a whitish edible truffle.</title>
        <authorList>
            <consortium name="DOE Joint Genome Institute"/>
            <person name="Murat C."/>
            <person name="Kuo A."/>
            <person name="Barry K.W."/>
            <person name="Clum A."/>
            <person name="Dockter R.B."/>
            <person name="Fauchery L."/>
            <person name="Iotti M."/>
            <person name="Kohler A."/>
            <person name="Labutti K."/>
            <person name="Lindquist E.A."/>
            <person name="Lipzen A."/>
            <person name="Ohm R.A."/>
            <person name="Wang M."/>
            <person name="Grigoriev I.V."/>
            <person name="Zambonelli A."/>
            <person name="Martin F.M."/>
        </authorList>
    </citation>
    <scope>NUCLEOTIDE SEQUENCE [LARGE SCALE GENOMIC DNA]</scope>
    <source>
        <strain evidence="1 2">Tbo3840</strain>
    </source>
</reference>
<comment type="caution">
    <text evidence="1">The sequence shown here is derived from an EMBL/GenBank/DDBJ whole genome shotgun (WGS) entry which is preliminary data.</text>
</comment>
<organism evidence="1 2">
    <name type="scientific">Tuber borchii</name>
    <name type="common">White truffle</name>
    <dbReference type="NCBI Taxonomy" id="42251"/>
    <lineage>
        <taxon>Eukaryota</taxon>
        <taxon>Fungi</taxon>
        <taxon>Dikarya</taxon>
        <taxon>Ascomycota</taxon>
        <taxon>Pezizomycotina</taxon>
        <taxon>Pezizomycetes</taxon>
        <taxon>Pezizales</taxon>
        <taxon>Tuberaceae</taxon>
        <taxon>Tuber</taxon>
    </lineage>
</organism>
<dbReference type="Proteomes" id="UP000244722">
    <property type="component" value="Unassembled WGS sequence"/>
</dbReference>
<protein>
    <submittedName>
        <fullName evidence="1">Uncharacterized protein</fullName>
    </submittedName>
</protein>
<name>A0A2T6ZRV0_TUBBO</name>
<evidence type="ECO:0000313" key="2">
    <source>
        <dbReference type="Proteomes" id="UP000244722"/>
    </source>
</evidence>